<dbReference type="ExpressionAtlas" id="Q8SXG6">
    <property type="expression patterns" value="baseline and differential"/>
</dbReference>
<keyword evidence="8" id="KW-0865">Zymogen</keyword>
<gene>
    <name evidence="17 18" type="ORF">CG1299</name>
</gene>
<comment type="domain">
    <text evidence="13">The clip domain consists of 35-55 residues which are 'knitted' together usually by 3 conserved disulfide bonds forming a clip-like compact structure.</text>
</comment>
<dbReference type="EC" id="3.4.21.-" evidence="12"/>
<evidence type="ECO:0000256" key="3">
    <source>
        <dbReference type="ARBA" id="ARBA00022670"/>
    </source>
</evidence>
<dbReference type="InterPro" id="IPR018114">
    <property type="entry name" value="TRYPSIN_HIS"/>
</dbReference>
<feature type="chain" id="PRO_5023968310" description="CLIP domain-containing serine protease" evidence="13">
    <location>
        <begin position="26"/>
        <end position="546"/>
    </location>
</feature>
<keyword evidence="7" id="KW-0106">Calcium</keyword>
<dbReference type="SUPFAM" id="SSF50494">
    <property type="entry name" value="Trypsin-like serine proteases"/>
    <property type="match status" value="1"/>
</dbReference>
<evidence type="ECO:0000256" key="9">
    <source>
        <dbReference type="ARBA" id="ARBA00023157"/>
    </source>
</evidence>
<dbReference type="GO" id="GO:0160032">
    <property type="term" value="P:Toll receptor ligand protein activation cascade"/>
    <property type="evidence" value="ECO:0007669"/>
    <property type="project" value="UniProtKB-ARBA"/>
</dbReference>
<dbReference type="CDD" id="cd00190">
    <property type="entry name" value="Tryp_SPc"/>
    <property type="match status" value="1"/>
</dbReference>
<name>Q8SXG6_DROME</name>
<evidence type="ECO:0000256" key="10">
    <source>
        <dbReference type="ARBA" id="ARBA00023180"/>
    </source>
</evidence>
<organism evidence="17">
    <name type="scientific">Drosophila melanogaster</name>
    <name type="common">Fruit fly</name>
    <dbReference type="NCBI Taxonomy" id="7227"/>
    <lineage>
        <taxon>Eukaryota</taxon>
        <taxon>Metazoa</taxon>
        <taxon>Ecdysozoa</taxon>
        <taxon>Arthropoda</taxon>
        <taxon>Hexapoda</taxon>
        <taxon>Insecta</taxon>
        <taxon>Pterygota</taxon>
        <taxon>Neoptera</taxon>
        <taxon>Endopterygota</taxon>
        <taxon>Diptera</taxon>
        <taxon>Brachycera</taxon>
        <taxon>Muscomorpha</taxon>
        <taxon>Ephydroidea</taxon>
        <taxon>Drosophilidae</taxon>
        <taxon>Drosophila</taxon>
        <taxon>Sophophora</taxon>
    </lineage>
</organism>
<dbReference type="VEuPathDB" id="VectorBase:FBgn0035501"/>
<keyword evidence="3 12" id="KW-0645">Protease</keyword>
<dbReference type="PROSITE" id="PS00135">
    <property type="entry name" value="TRYPSIN_SER"/>
    <property type="match status" value="1"/>
</dbReference>
<feature type="region of interest" description="Disordered" evidence="14">
    <location>
        <begin position="137"/>
        <end position="165"/>
    </location>
</feature>
<dbReference type="GO" id="GO:0050832">
    <property type="term" value="P:defense response to fungus"/>
    <property type="evidence" value="ECO:0007669"/>
    <property type="project" value="UniProtKB-ARBA"/>
</dbReference>
<protein>
    <recommendedName>
        <fullName evidence="13">CLIP domain-containing serine protease</fullName>
        <ecNumber evidence="12">3.4.21.-</ecNumber>
    </recommendedName>
</protein>
<dbReference type="Pfam" id="PF00089">
    <property type="entry name" value="Trypsin"/>
    <property type="match status" value="1"/>
</dbReference>
<reference evidence="17" key="1">
    <citation type="submission" date="2002-03" db="EMBL/GenBank/DDBJ databases">
        <authorList>
            <person name="Stapleton M."/>
            <person name="Brokstein P."/>
            <person name="Hong L."/>
            <person name="Agbayani A."/>
            <person name="Carlson J."/>
            <person name="Champe M."/>
            <person name="Chavez C."/>
            <person name="Dorsett V."/>
            <person name="Dresnek D."/>
            <person name="Farfan D."/>
            <person name="Frise E."/>
            <person name="George R."/>
            <person name="Gonzalez M."/>
            <person name="Guarin H."/>
            <person name="Kronmiller B."/>
            <person name="Li P."/>
            <person name="Liao G."/>
            <person name="Miranda A."/>
            <person name="Mungall C.J."/>
            <person name="Nunoo J."/>
            <person name="Pacleb J."/>
            <person name="Paragas V."/>
            <person name="Park S."/>
            <person name="Patel S."/>
            <person name="Phouanenavong S."/>
            <person name="Wan K."/>
            <person name="Yu C."/>
            <person name="Lewis S.E."/>
            <person name="Rubin G.M."/>
            <person name="Celniker S."/>
        </authorList>
    </citation>
    <scope>NUCLEOTIDE SEQUENCE</scope>
    <source>
        <strain evidence="17">Berkeley</strain>
    </source>
</reference>
<evidence type="ECO:0000256" key="8">
    <source>
        <dbReference type="ARBA" id="ARBA00023145"/>
    </source>
</evidence>
<dbReference type="PROSITE" id="PS00134">
    <property type="entry name" value="TRYPSIN_HIS"/>
    <property type="match status" value="1"/>
</dbReference>
<keyword evidence="4 13" id="KW-0732">Signal</keyword>
<evidence type="ECO:0000256" key="13">
    <source>
        <dbReference type="RuleBase" id="RU366078"/>
    </source>
</evidence>
<evidence type="ECO:0000256" key="7">
    <source>
        <dbReference type="ARBA" id="ARBA00022837"/>
    </source>
</evidence>
<dbReference type="SMART" id="SM00680">
    <property type="entry name" value="CLIP"/>
    <property type="match status" value="2"/>
</dbReference>
<proteinExistence type="evidence at transcript level"/>
<dbReference type="Pfam" id="PF12032">
    <property type="entry name" value="CLIP"/>
    <property type="match status" value="2"/>
</dbReference>
<comment type="similarity">
    <text evidence="11 13">Belongs to the peptidase S1 family. CLIP subfamily.</text>
</comment>
<keyword evidence="6 12" id="KW-0720">Serine protease</keyword>
<dbReference type="InterPro" id="IPR033116">
    <property type="entry name" value="TRYPSIN_SER"/>
</dbReference>
<dbReference type="OrthoDB" id="425190at2759"/>
<dbReference type="PhylomeDB" id="Q8SXG6"/>
<feature type="compositionally biased region" description="Low complexity" evidence="14">
    <location>
        <begin position="137"/>
        <end position="155"/>
    </location>
</feature>
<evidence type="ECO:0000256" key="2">
    <source>
        <dbReference type="ARBA" id="ARBA00022525"/>
    </source>
</evidence>
<dbReference type="GO" id="GO:0035008">
    <property type="term" value="P:positive regulation of melanization defense response"/>
    <property type="evidence" value="ECO:0007669"/>
    <property type="project" value="UniProtKB-ARBA"/>
</dbReference>
<evidence type="ECO:0000256" key="6">
    <source>
        <dbReference type="ARBA" id="ARBA00022825"/>
    </source>
</evidence>
<dbReference type="AlphaFoldDB" id="Q8SXG6"/>
<evidence type="ECO:0000256" key="14">
    <source>
        <dbReference type="SAM" id="MobiDB-lite"/>
    </source>
</evidence>
<dbReference type="FlyBase" id="FBgn0035501">
    <property type="gene designation" value="CG1299"/>
</dbReference>
<accession>Q8SXG6</accession>
<dbReference type="AGR" id="FB:FBgn0035501"/>
<dbReference type="InterPro" id="IPR001254">
    <property type="entry name" value="Trypsin_dom"/>
</dbReference>
<dbReference type="InterPro" id="IPR038565">
    <property type="entry name" value="CLIP_sf"/>
</dbReference>
<comment type="subcellular location">
    <subcellularLocation>
        <location evidence="1 13">Secreted</location>
    </subcellularLocation>
</comment>
<keyword evidence="10" id="KW-0325">Glycoprotein</keyword>
<dbReference type="PRINTS" id="PR00722">
    <property type="entry name" value="CHYMOTRYPSIN"/>
</dbReference>
<dbReference type="FunFam" id="2.40.10.10:FF:000015">
    <property type="entry name" value="Atrial natriuretic peptide-converting enzyme"/>
    <property type="match status" value="1"/>
</dbReference>
<dbReference type="MEROPS" id="S01.B33"/>
<dbReference type="SMART" id="SM00020">
    <property type="entry name" value="Tryp_SPc"/>
    <property type="match status" value="1"/>
</dbReference>
<keyword evidence="9" id="KW-1015">Disulfide bond</keyword>
<evidence type="ECO:0000256" key="11">
    <source>
        <dbReference type="ARBA" id="ARBA00024195"/>
    </source>
</evidence>
<keyword evidence="5 12" id="KW-0378">Hydrolase</keyword>
<evidence type="ECO:0000256" key="12">
    <source>
        <dbReference type="RuleBase" id="RU363034"/>
    </source>
</evidence>
<dbReference type="EMBL" id="AY089647">
    <property type="protein sequence ID" value="AAL90385.1"/>
    <property type="molecule type" value="mRNA"/>
</dbReference>
<feature type="domain" description="Peptidase S1" evidence="15">
    <location>
        <begin position="261"/>
        <end position="508"/>
    </location>
</feature>
<evidence type="ECO:0000259" key="15">
    <source>
        <dbReference type="PROSITE" id="PS50240"/>
    </source>
</evidence>
<dbReference type="PANTHER" id="PTHR24252:SF7">
    <property type="entry name" value="HYALIN"/>
    <property type="match status" value="1"/>
</dbReference>
<dbReference type="Gene3D" id="3.30.1640.30">
    <property type="match status" value="2"/>
</dbReference>
<dbReference type="GO" id="GO:0005576">
    <property type="term" value="C:extracellular region"/>
    <property type="evidence" value="ECO:0007669"/>
    <property type="project" value="UniProtKB-SubCell"/>
</dbReference>
<evidence type="ECO:0000259" key="16">
    <source>
        <dbReference type="PROSITE" id="PS51888"/>
    </source>
</evidence>
<dbReference type="InterPro" id="IPR043504">
    <property type="entry name" value="Peptidase_S1_PA_chymotrypsin"/>
</dbReference>
<dbReference type="PROSITE" id="PS50240">
    <property type="entry name" value="TRYPSIN_DOM"/>
    <property type="match status" value="1"/>
</dbReference>
<keyword evidence="2 13" id="KW-0964">Secreted</keyword>
<evidence type="ECO:0000313" key="18">
    <source>
        <dbReference type="FlyBase" id="FBgn0035501"/>
    </source>
</evidence>
<dbReference type="FunFam" id="3.30.1640.30:FF:000001">
    <property type="entry name" value="Serine protease 7"/>
    <property type="match status" value="1"/>
</dbReference>
<dbReference type="PROSITE" id="PS51888">
    <property type="entry name" value="CLIP"/>
    <property type="match status" value="1"/>
</dbReference>
<feature type="signal peptide" evidence="13">
    <location>
        <begin position="1"/>
        <end position="25"/>
    </location>
</feature>
<evidence type="ECO:0000256" key="4">
    <source>
        <dbReference type="ARBA" id="ARBA00022729"/>
    </source>
</evidence>
<dbReference type="InterPro" id="IPR009003">
    <property type="entry name" value="Peptidase_S1_PA"/>
</dbReference>
<evidence type="ECO:0000313" key="17">
    <source>
        <dbReference type="EMBL" id="AAL90385.1"/>
    </source>
</evidence>
<dbReference type="InterPro" id="IPR022700">
    <property type="entry name" value="CLIP"/>
</dbReference>
<sequence length="546" mass="60186">MKSMCCVSAVITLLPLVLLPPPTVAQFNQRRQVRQNCITPENYYGSCVALTYCPQVVNIFQTTSRDRAQRYVIALQRSCGTRSINGDPVICCTEPRYNPVTERPRNPFFPSGSTFIGPQPPPEVPDNPFLIPTPRTTTTTTTTTPAPIPDTSAAPLIEPRGTVCRGPDTKPGNCVEIKECASLLNELRSRSQDATFANFLRASNAVCQNKGTQVCCPTGQGITNTTPAPSQIVPKNTDEIPRRLLNVEEGCGSTVGYFKKIVGGEVSRKGAWPWIALLGYDDPSGSPFKCGGTLITARHVLTAAHCIRQDLQFVRLGEHDLSTDTETGHVDINIARYVSHPDYNRRNGRSDMAILYLERNVEFTSKIAPICLPHTANLRQKSYVGYMPFVAGWGKTMEGGESAQVLNELQIPIYDNKVCVQSYAKEKRYFSADQFDKAVLCAGVLSGGKDTCQGDSGGPLMLPEPYQGQLRFYLIGVVSYGIGCARPNVPGVYSSTQYFMDWIIQQVQDTPRFAIAIVLHLAHKIPNLKQTHNQQKTCAMRTKRLI</sequence>
<dbReference type="Gene3D" id="2.40.10.10">
    <property type="entry name" value="Trypsin-like serine proteases"/>
    <property type="match status" value="2"/>
</dbReference>
<dbReference type="GO" id="GO:0004252">
    <property type="term" value="F:serine-type endopeptidase activity"/>
    <property type="evidence" value="ECO:0000255"/>
    <property type="project" value="FlyBase"/>
</dbReference>
<dbReference type="PANTHER" id="PTHR24252">
    <property type="entry name" value="ACROSIN-RELATED"/>
    <property type="match status" value="1"/>
</dbReference>
<dbReference type="GO" id="GO:0006508">
    <property type="term" value="P:proteolysis"/>
    <property type="evidence" value="ECO:0000255"/>
    <property type="project" value="FlyBase"/>
</dbReference>
<evidence type="ECO:0000256" key="1">
    <source>
        <dbReference type="ARBA" id="ARBA00004613"/>
    </source>
</evidence>
<evidence type="ECO:0000256" key="5">
    <source>
        <dbReference type="ARBA" id="ARBA00022801"/>
    </source>
</evidence>
<dbReference type="InterPro" id="IPR001314">
    <property type="entry name" value="Peptidase_S1A"/>
</dbReference>
<feature type="domain" description="Clip" evidence="16">
    <location>
        <begin position="163"/>
        <end position="216"/>
    </location>
</feature>